<evidence type="ECO:0000256" key="1">
    <source>
        <dbReference type="SAM" id="MobiDB-lite"/>
    </source>
</evidence>
<organism evidence="2 3">
    <name type="scientific">Macleaya cordata</name>
    <name type="common">Five-seeded plume-poppy</name>
    <name type="synonym">Bocconia cordata</name>
    <dbReference type="NCBI Taxonomy" id="56857"/>
    <lineage>
        <taxon>Eukaryota</taxon>
        <taxon>Viridiplantae</taxon>
        <taxon>Streptophyta</taxon>
        <taxon>Embryophyta</taxon>
        <taxon>Tracheophyta</taxon>
        <taxon>Spermatophyta</taxon>
        <taxon>Magnoliopsida</taxon>
        <taxon>Ranunculales</taxon>
        <taxon>Papaveraceae</taxon>
        <taxon>Papaveroideae</taxon>
        <taxon>Macleaya</taxon>
    </lineage>
</organism>
<name>A0A200RBJ7_MACCD</name>
<reference evidence="2 3" key="1">
    <citation type="journal article" date="2017" name="Mol. Plant">
        <title>The Genome of Medicinal Plant Macleaya cordata Provides New Insights into Benzylisoquinoline Alkaloids Metabolism.</title>
        <authorList>
            <person name="Liu X."/>
            <person name="Liu Y."/>
            <person name="Huang P."/>
            <person name="Ma Y."/>
            <person name="Qing Z."/>
            <person name="Tang Q."/>
            <person name="Cao H."/>
            <person name="Cheng P."/>
            <person name="Zheng Y."/>
            <person name="Yuan Z."/>
            <person name="Zhou Y."/>
            <person name="Liu J."/>
            <person name="Tang Z."/>
            <person name="Zhuo Y."/>
            <person name="Zhang Y."/>
            <person name="Yu L."/>
            <person name="Huang J."/>
            <person name="Yang P."/>
            <person name="Peng Q."/>
            <person name="Zhang J."/>
            <person name="Jiang W."/>
            <person name="Zhang Z."/>
            <person name="Lin K."/>
            <person name="Ro D.K."/>
            <person name="Chen X."/>
            <person name="Xiong X."/>
            <person name="Shang Y."/>
            <person name="Huang S."/>
            <person name="Zeng J."/>
        </authorList>
    </citation>
    <scope>NUCLEOTIDE SEQUENCE [LARGE SCALE GENOMIC DNA]</scope>
    <source>
        <strain evidence="3">cv. BLH2017</strain>
        <tissue evidence="2">Root</tissue>
    </source>
</reference>
<dbReference type="PANTHER" id="PTHR36746">
    <property type="entry name" value="BNAC04G51760D PROTEIN"/>
    <property type="match status" value="1"/>
</dbReference>
<dbReference type="InParanoid" id="A0A200RBJ7"/>
<dbReference type="PANTHER" id="PTHR36746:SF3">
    <property type="entry name" value="DUF4005 DOMAIN-CONTAINING PROTEIN"/>
    <property type="match status" value="1"/>
</dbReference>
<dbReference type="OrthoDB" id="1939617at2759"/>
<gene>
    <name evidence="2" type="ORF">BVC80_1665g59</name>
</gene>
<evidence type="ECO:0000313" key="2">
    <source>
        <dbReference type="EMBL" id="OVA20095.1"/>
    </source>
</evidence>
<feature type="compositionally biased region" description="Basic and acidic residues" evidence="1">
    <location>
        <begin position="234"/>
        <end position="243"/>
    </location>
</feature>
<dbReference type="Proteomes" id="UP000195402">
    <property type="component" value="Unassembled WGS sequence"/>
</dbReference>
<keyword evidence="3" id="KW-1185">Reference proteome</keyword>
<feature type="compositionally biased region" description="Polar residues" evidence="1">
    <location>
        <begin position="106"/>
        <end position="115"/>
    </location>
</feature>
<proteinExistence type="predicted"/>
<comment type="caution">
    <text evidence="2">The sequence shown here is derived from an EMBL/GenBank/DDBJ whole genome shotgun (WGS) entry which is preliminary data.</text>
</comment>
<accession>A0A200RBJ7</accession>
<feature type="compositionally biased region" description="Pro residues" evidence="1">
    <location>
        <begin position="39"/>
        <end position="52"/>
    </location>
</feature>
<dbReference type="EMBL" id="MVGT01000148">
    <property type="protein sequence ID" value="OVA20095.1"/>
    <property type="molecule type" value="Genomic_DNA"/>
</dbReference>
<feature type="region of interest" description="Disordered" evidence="1">
    <location>
        <begin position="30"/>
        <end position="255"/>
    </location>
</feature>
<feature type="compositionally biased region" description="Pro residues" evidence="1">
    <location>
        <begin position="223"/>
        <end position="233"/>
    </location>
</feature>
<evidence type="ECO:0000313" key="3">
    <source>
        <dbReference type="Proteomes" id="UP000195402"/>
    </source>
</evidence>
<dbReference type="AlphaFoldDB" id="A0A200RBJ7"/>
<protein>
    <submittedName>
        <fullName evidence="2">Uncharacterized protein</fullName>
    </submittedName>
</protein>
<sequence length="279" mass="30205">MDQKEPTSNPKGVCEKLFNAFSVNPTFRSFRRISHHPQTPTPVAPTPPPPLPVAIDYNASSLGAQDKPNTLGKYEPVTGLGHTHGAQNKPNILGKNEEVTGLGHTHGSQNKPNTHGKNEPLMSFGHTHKPEKGKVPEAVVPTKADPQLPPPVILRNEKEKLTTAPVPTQEKVKNQVARVNSKTEPAPPYASLQEKGKPNPEVHLAPPLQGVAGQGKSNFAKVEPPPPPPPPQEVPRKAEDTIKTRSNSINDKASDYITRARTRLRTTTTVGAGRFTSFK</sequence>